<name>A0ABT2K3Z2_9ACTN</name>
<dbReference type="Proteomes" id="UP001156389">
    <property type="component" value="Unassembled WGS sequence"/>
</dbReference>
<evidence type="ECO:0000313" key="1">
    <source>
        <dbReference type="EMBL" id="MCT2594235.1"/>
    </source>
</evidence>
<accession>A0ABT2K3Z2</accession>
<dbReference type="EMBL" id="JAJAGO010000019">
    <property type="protein sequence ID" value="MCT2594235.1"/>
    <property type="molecule type" value="Genomic_DNA"/>
</dbReference>
<comment type="caution">
    <text evidence="1">The sequence shown here is derived from an EMBL/GenBank/DDBJ whole genome shotgun (WGS) entry which is preliminary data.</text>
</comment>
<organism evidence="1 2">
    <name type="scientific">Streptomyces gossypii</name>
    <dbReference type="NCBI Taxonomy" id="2883101"/>
    <lineage>
        <taxon>Bacteria</taxon>
        <taxon>Bacillati</taxon>
        <taxon>Actinomycetota</taxon>
        <taxon>Actinomycetes</taxon>
        <taxon>Kitasatosporales</taxon>
        <taxon>Streptomycetaceae</taxon>
        <taxon>Streptomyces</taxon>
    </lineage>
</organism>
<gene>
    <name evidence="1" type="ORF">LHJ74_30745</name>
</gene>
<keyword evidence="2" id="KW-1185">Reference proteome</keyword>
<dbReference type="RefSeq" id="WP_260221554.1">
    <property type="nucleotide sequence ID" value="NZ_JAJAGO010000019.1"/>
</dbReference>
<reference evidence="1 2" key="1">
    <citation type="submission" date="2021-10" db="EMBL/GenBank/DDBJ databases">
        <title>Streptomyces gossypii sp. nov., isolated from soil collected from cotton field.</title>
        <authorList>
            <person name="Ge X."/>
            <person name="Chen X."/>
            <person name="Liu W."/>
        </authorList>
    </citation>
    <scope>NUCLEOTIDE SEQUENCE [LARGE SCALE GENOMIC DNA]</scope>
    <source>
        <strain evidence="1 2">N2-109</strain>
    </source>
</reference>
<proteinExistence type="predicted"/>
<sequence length="52" mass="5507">MTDRIRAALTYAREHKALVTSVAVAVVSLAEQWVPGFPADDVLRALASVLGA</sequence>
<evidence type="ECO:0000313" key="2">
    <source>
        <dbReference type="Proteomes" id="UP001156389"/>
    </source>
</evidence>
<protein>
    <submittedName>
        <fullName evidence="1">Uncharacterized protein</fullName>
    </submittedName>
</protein>